<dbReference type="Proteomes" id="UP000229263">
    <property type="component" value="Unassembled WGS sequence"/>
</dbReference>
<keyword evidence="4" id="KW-1185">Reference proteome</keyword>
<evidence type="ECO:0000313" key="4">
    <source>
        <dbReference type="Proteomes" id="UP000229263"/>
    </source>
</evidence>
<evidence type="ECO:0000313" key="3">
    <source>
        <dbReference type="EMBL" id="PJJ43042.1"/>
    </source>
</evidence>
<accession>A0ABX4MUR3</accession>
<sequence length="99" mass="11213">MSCLYIVNTIFESLALTSSTMGFGTETASDYGPGFLGFIFTAAMVVAVIFLIRDMIRRVRRVRYTSEAEAKQQEMVSKGEERKLQEPDEPHDPKTDEQQ</sequence>
<gene>
    <name evidence="3" type="ORF">ATK23_0213</name>
</gene>
<name>A0ABX4MUR3_9MICC</name>
<keyword evidence="2" id="KW-0472">Membrane</keyword>
<dbReference type="EMBL" id="PGEY01000001">
    <property type="protein sequence ID" value="PJJ43042.1"/>
    <property type="molecule type" value="Genomic_DNA"/>
</dbReference>
<protein>
    <submittedName>
        <fullName evidence="3">Uncharacterized protein</fullName>
    </submittedName>
</protein>
<evidence type="ECO:0000256" key="2">
    <source>
        <dbReference type="SAM" id="Phobius"/>
    </source>
</evidence>
<feature type="region of interest" description="Disordered" evidence="1">
    <location>
        <begin position="66"/>
        <end position="99"/>
    </location>
</feature>
<reference evidence="3 4" key="1">
    <citation type="submission" date="2017-11" db="EMBL/GenBank/DDBJ databases">
        <title>Sequencing the genomes of 1000 actinobacteria strains.</title>
        <authorList>
            <person name="Klenk H.-P."/>
        </authorList>
    </citation>
    <scope>NUCLEOTIDE SEQUENCE [LARGE SCALE GENOMIC DNA]</scope>
    <source>
        <strain evidence="3 4">DSM 12798</strain>
    </source>
</reference>
<proteinExistence type="predicted"/>
<organism evidence="3 4">
    <name type="scientific">Glutamicibacter mysorens</name>
    <dbReference type="NCBI Taxonomy" id="257984"/>
    <lineage>
        <taxon>Bacteria</taxon>
        <taxon>Bacillati</taxon>
        <taxon>Actinomycetota</taxon>
        <taxon>Actinomycetes</taxon>
        <taxon>Micrococcales</taxon>
        <taxon>Micrococcaceae</taxon>
        <taxon>Glutamicibacter</taxon>
    </lineage>
</organism>
<keyword evidence="2" id="KW-0812">Transmembrane</keyword>
<evidence type="ECO:0000256" key="1">
    <source>
        <dbReference type="SAM" id="MobiDB-lite"/>
    </source>
</evidence>
<feature type="transmembrane region" description="Helical" evidence="2">
    <location>
        <begin position="31"/>
        <end position="52"/>
    </location>
</feature>
<keyword evidence="2" id="KW-1133">Transmembrane helix</keyword>
<comment type="caution">
    <text evidence="3">The sequence shown here is derived from an EMBL/GenBank/DDBJ whole genome shotgun (WGS) entry which is preliminary data.</text>
</comment>